<dbReference type="OrthoDB" id="4158087at2759"/>
<evidence type="ECO:0000313" key="3">
    <source>
        <dbReference type="Proteomes" id="UP000184330"/>
    </source>
</evidence>
<dbReference type="InterPro" id="IPR021858">
    <property type="entry name" value="Fun_TF"/>
</dbReference>
<dbReference type="Pfam" id="PF11951">
    <property type="entry name" value="Fungal_trans_2"/>
    <property type="match status" value="1"/>
</dbReference>
<protein>
    <submittedName>
        <fullName evidence="2">Uncharacterized protein</fullName>
    </submittedName>
</protein>
<evidence type="ECO:0000313" key="2">
    <source>
        <dbReference type="EMBL" id="CZR54983.1"/>
    </source>
</evidence>
<proteinExistence type="predicted"/>
<reference evidence="2 3" key="1">
    <citation type="submission" date="2016-03" db="EMBL/GenBank/DDBJ databases">
        <authorList>
            <person name="Ploux O."/>
        </authorList>
    </citation>
    <scope>NUCLEOTIDE SEQUENCE [LARGE SCALE GENOMIC DNA]</scope>
    <source>
        <strain evidence="2 3">UAMH 11012</strain>
    </source>
</reference>
<dbReference type="Proteomes" id="UP000184330">
    <property type="component" value="Unassembled WGS sequence"/>
</dbReference>
<dbReference type="AlphaFoldDB" id="A0A1L7WQD8"/>
<evidence type="ECO:0000256" key="1">
    <source>
        <dbReference type="SAM" id="MobiDB-lite"/>
    </source>
</evidence>
<gene>
    <name evidence="2" type="ORF">PAC_04868</name>
</gene>
<dbReference type="STRING" id="576137.A0A1L7WQD8"/>
<dbReference type="PANTHER" id="PTHR37540:SF5">
    <property type="entry name" value="TRANSCRIPTION FACTOR DOMAIN-CONTAINING PROTEIN"/>
    <property type="match status" value="1"/>
</dbReference>
<dbReference type="PANTHER" id="PTHR37540">
    <property type="entry name" value="TRANSCRIPTION FACTOR (ACR-2), PUTATIVE-RELATED-RELATED"/>
    <property type="match status" value="1"/>
</dbReference>
<name>A0A1L7WQD8_9HELO</name>
<keyword evidence="3" id="KW-1185">Reference proteome</keyword>
<accession>A0A1L7WQD8</accession>
<feature type="region of interest" description="Disordered" evidence="1">
    <location>
        <begin position="71"/>
        <end position="91"/>
    </location>
</feature>
<organism evidence="2 3">
    <name type="scientific">Phialocephala subalpina</name>
    <dbReference type="NCBI Taxonomy" id="576137"/>
    <lineage>
        <taxon>Eukaryota</taxon>
        <taxon>Fungi</taxon>
        <taxon>Dikarya</taxon>
        <taxon>Ascomycota</taxon>
        <taxon>Pezizomycotina</taxon>
        <taxon>Leotiomycetes</taxon>
        <taxon>Helotiales</taxon>
        <taxon>Mollisiaceae</taxon>
        <taxon>Phialocephala</taxon>
        <taxon>Phialocephala fortinii species complex</taxon>
    </lineage>
</organism>
<sequence length="520" mass="57912">MESSIPWRSGPLREAGFLEPQIECVEAPEDELDHTGRKHVVEPLMRSGADIFVLAGLKLAGLRDWTLTAERGSSTADPLSSKARRETEPQTELPIKTSATFASPPHLNRGLASNRFDPFNTLPVDGRGNSHYLIGQYYATFQPTNHPYSPVRPAFRKEELLNFAISDCALLHAMLAHVAMTLCDLSGIKSSPDLVYHVGQAITLVNKRIANRNHKAITKETIFAVACPTGLELRSGSMASLQIHLDGLEALVKSKGGIQALVSHPFTLRFAYWIDNRCSIAMNSKPRFELVNPAPDPEDLEPCSLLGVRYKTKLSNLTGLQDISQETIEVYRTLRYLIVKKERVLGSQKMGTEAEFESLRSYTDQLMRRLIALAQCKIPRSNQNALIYKLFGNAALAHIVMFTRNAPPRLGVPILMSTRIRTSLEIINLRSFQIAYPEMMLWIIMVGGLASIGTEDQVWFVKLLAESCRAAGIAGTAELALSLTEFLWSEFYLGPIFEDFWDDVFLTQAIEIENYIGEGG</sequence>
<dbReference type="EMBL" id="FJOG01000005">
    <property type="protein sequence ID" value="CZR54983.1"/>
    <property type="molecule type" value="Genomic_DNA"/>
</dbReference>